<evidence type="ECO:0000313" key="3">
    <source>
        <dbReference type="EMBL" id="KAJ1613173.1"/>
    </source>
</evidence>
<accession>A0A9D5DQ35</accession>
<dbReference type="InterPro" id="IPR036383">
    <property type="entry name" value="TSP1_rpt_sf"/>
</dbReference>
<name>A0A9D5DQ35_9CRYT</name>
<dbReference type="AlphaFoldDB" id="A0A9D5DQ35"/>
<sequence length="1108" mass="127840">MAFNLRRDHIKFHLVLANKVDLNRIEVNGHLEAESGKTGKPYNSDEYKNDLINYIDVTHHKTHYNSSISLRNEEYNSVSDVENRKIANRQFYVDSNGSVSSLTYGLEINVPNNKTANDFSPYLTEYVNNDQGISEHFDLEHNKPNITSDQKNKNNSNYSNISDTNVAYDTYQIIYNSFNAFAVDFSVIYDDLMLEPNLKSNVEYTIFNVSNIETKNRIEKELKYANGDRSVINLEDLSSYGFVTWIKPLESNSTKVLLQTNSGIMSNEKIRMLKQLFPRRNLTTDELDIFILSELRNEIRPYGYRGSPIILTQYIDNIDLNIENEDIFALKETVETINRTGYFNNSNDSFSISENGVKDNAFMYWNNSFLLQNDPELLSISCNFYGDWSAWSTCTNECGWGVQTRGRRINANLINKFLYSADIELRKVLMKCRAQIQTQGCLSKAGCCEYQLPKENLWKNCTATCDNFGTEEQVVELISNKKGEVMDYNCQNRKILRRKCIRLSGNLCKTCRTTDWSIWSDCVNENGDLIQKRTRELTENCNYGLAKLEEKRICEKLPLFSTSPFDNGGINKTNKFLVSYGDPNTKITNEIRECKLNKSEMKYNLSEGSCECPSGINLCDNTVIENSRTSWESHLDEICNKETDVFSSKSLMIMAKGKRLYNCKTKSWDRYIETPNNSDCKNAFVLCKTESKCIVSDWSDWSGCSAPCKSSYLSPSKPQFLSTRFKTRKVISGECNEHSLFKKEECLDLAECPLTHYVLPINITSTEFINMVYSEYIKDHVKQVFTELQNYKVPDNSTSSIMKSLFNSIRNIIVRNSEYIYGIDFRFNVFGGDGNYHSQTFMNFILTKYRFDNTKLVKDIIISILLPSGENINELYNQLSDYDKQIIGQNKDETDQFLRELILSNQLDTNYQIKETSSNKTADLLTKDLINPINSNLKINDGYFFKNSKSRKYIQIDSAIPMEYYKNEPLDPTKMGSHIENSQKNTYDKYLEIEGDIISKVINPEILYQLINILAMKNTNCRPTEIYRKHVNNTDTKTLCICPPGYTLCSSTDYYFGNHMSSTNYDTEIEIRKPEGVFSDNFVLNQGGLFEQVYGHDKEKYCSMPDMK</sequence>
<dbReference type="InterPro" id="IPR052065">
    <property type="entry name" value="Compl_asym_regulator"/>
</dbReference>
<dbReference type="SUPFAM" id="SSF82895">
    <property type="entry name" value="TSP-1 type 1 repeat"/>
    <property type="match status" value="1"/>
</dbReference>
<dbReference type="PANTHER" id="PTHR22906">
    <property type="entry name" value="PROPERDIN"/>
    <property type="match status" value="1"/>
</dbReference>
<dbReference type="PROSITE" id="PS50092">
    <property type="entry name" value="TSP1"/>
    <property type="match status" value="2"/>
</dbReference>
<evidence type="ECO:0000256" key="1">
    <source>
        <dbReference type="ARBA" id="ARBA00022737"/>
    </source>
</evidence>
<dbReference type="OrthoDB" id="6090599at2759"/>
<evidence type="ECO:0000256" key="2">
    <source>
        <dbReference type="ARBA" id="ARBA00023157"/>
    </source>
</evidence>
<proteinExistence type="predicted"/>
<reference evidence="3" key="1">
    <citation type="submission" date="2022-10" db="EMBL/GenBank/DDBJ databases">
        <title>Adaptive evolution leads to modifications in subtelomeric GC content in a zoonotic Cryptosporidium species.</title>
        <authorList>
            <person name="Li J."/>
            <person name="Feng Y."/>
            <person name="Xiao L."/>
        </authorList>
    </citation>
    <scope>NUCLEOTIDE SEQUENCE</scope>
    <source>
        <strain evidence="3">33844</strain>
    </source>
</reference>
<keyword evidence="2" id="KW-1015">Disulfide bond</keyword>
<evidence type="ECO:0008006" key="4">
    <source>
        <dbReference type="Google" id="ProtNLM"/>
    </source>
</evidence>
<dbReference type="Pfam" id="PF00090">
    <property type="entry name" value="TSP_1"/>
    <property type="match status" value="1"/>
</dbReference>
<gene>
    <name evidence="3" type="ORF">OJ253_248</name>
</gene>
<dbReference type="Gene3D" id="2.20.100.10">
    <property type="entry name" value="Thrombospondin type-1 (TSP1) repeat"/>
    <property type="match status" value="2"/>
</dbReference>
<dbReference type="InterPro" id="IPR000884">
    <property type="entry name" value="TSP1_rpt"/>
</dbReference>
<dbReference type="PANTHER" id="PTHR22906:SF21">
    <property type="entry name" value="SEMA DOMAIN-CONTAINING PROTEIN"/>
    <property type="match status" value="1"/>
</dbReference>
<comment type="caution">
    <text evidence="3">The sequence shown here is derived from an EMBL/GenBank/DDBJ whole genome shotgun (WGS) entry which is preliminary data.</text>
</comment>
<organism evidence="3">
    <name type="scientific">Cryptosporidium canis</name>
    <dbReference type="NCBI Taxonomy" id="195482"/>
    <lineage>
        <taxon>Eukaryota</taxon>
        <taxon>Sar</taxon>
        <taxon>Alveolata</taxon>
        <taxon>Apicomplexa</taxon>
        <taxon>Conoidasida</taxon>
        <taxon>Coccidia</taxon>
        <taxon>Eucoccidiorida</taxon>
        <taxon>Eimeriorina</taxon>
        <taxon>Cryptosporidiidae</taxon>
        <taxon>Cryptosporidium</taxon>
    </lineage>
</organism>
<dbReference type="SMART" id="SM00209">
    <property type="entry name" value="TSP1"/>
    <property type="match status" value="3"/>
</dbReference>
<protein>
    <recommendedName>
        <fullName evidence="4">Thrombospondin type 1 domain-containing protein</fullName>
    </recommendedName>
</protein>
<dbReference type="EMBL" id="JAPCXC010000004">
    <property type="protein sequence ID" value="KAJ1613173.1"/>
    <property type="molecule type" value="Genomic_DNA"/>
</dbReference>
<keyword evidence="1" id="KW-0677">Repeat</keyword>
<dbReference type="Proteomes" id="UP001067231">
    <property type="component" value="Unassembled WGS sequence"/>
</dbReference>